<reference evidence="2 3" key="1">
    <citation type="submission" date="2024-04" db="EMBL/GenBank/DDBJ databases">
        <title>Phyllosticta paracitricarpa is synonymous to the EU quarantine fungus P. citricarpa based on phylogenomic analyses.</title>
        <authorList>
            <consortium name="Lawrence Berkeley National Laboratory"/>
            <person name="Van Ingen-Buijs V.A."/>
            <person name="Van Westerhoven A.C."/>
            <person name="Haridas S."/>
            <person name="Skiadas P."/>
            <person name="Martin F."/>
            <person name="Groenewald J.Z."/>
            <person name="Crous P.W."/>
            <person name="Seidl M.F."/>
        </authorList>
    </citation>
    <scope>NUCLEOTIDE SEQUENCE [LARGE SCALE GENOMIC DNA]</scope>
    <source>
        <strain evidence="2 3">CBS 123374</strain>
    </source>
</reference>
<evidence type="ECO:0000256" key="1">
    <source>
        <dbReference type="SAM" id="MobiDB-lite"/>
    </source>
</evidence>
<proteinExistence type="predicted"/>
<sequence>MLSRSRNGIDAMPRPVNNAASPDYLLVRAREKLSPFAIKILEHYTGPGGLDSTEYAILVGILLELAGSSPTQDQLVAARGLFVEGKATARLGPQASIWTMRPIEQWYYYAITKTSSLAPLRLLSVRTCDAADYNRAIYADCSAWAEKAILYLKEVPGVLERICEHHGLEIKLKGEEDRRPQRTEEIHSQDELNTKAKKMKELQTESEFVAGLKRTSGEINQKEEPKFKRARMGEEGEGAGCPQPTTAAASKTVEDHTSLQPPTEQSGLQKLLHAAELKDSGFDALLQAAELSRNPQAVITEVGPPHAKSKCVEQTQGVEEHTRDLEDKLRSVSSALGAPLNMAIEDQGSSLPQSGSPIFRTAKVVDTTAQSPTSTTTGANQDDQAVRNGGIVPNTPIIIDLDDDEDDLDDEDDDEDNAVITHAGLQIE</sequence>
<feature type="compositionally biased region" description="Low complexity" evidence="1">
    <location>
        <begin position="368"/>
        <end position="377"/>
    </location>
</feature>
<organism evidence="2 3">
    <name type="scientific">Phyllosticta capitalensis</name>
    <dbReference type="NCBI Taxonomy" id="121624"/>
    <lineage>
        <taxon>Eukaryota</taxon>
        <taxon>Fungi</taxon>
        <taxon>Dikarya</taxon>
        <taxon>Ascomycota</taxon>
        <taxon>Pezizomycotina</taxon>
        <taxon>Dothideomycetes</taxon>
        <taxon>Dothideomycetes incertae sedis</taxon>
        <taxon>Botryosphaeriales</taxon>
        <taxon>Phyllostictaceae</taxon>
        <taxon>Phyllosticta</taxon>
    </lineage>
</organism>
<comment type="caution">
    <text evidence="2">The sequence shown here is derived from an EMBL/GenBank/DDBJ whole genome shotgun (WGS) entry which is preliminary data.</text>
</comment>
<name>A0ABR1YBZ2_9PEZI</name>
<feature type="region of interest" description="Disordered" evidence="1">
    <location>
        <begin position="368"/>
        <end position="428"/>
    </location>
</feature>
<dbReference type="Proteomes" id="UP001492380">
    <property type="component" value="Unassembled WGS sequence"/>
</dbReference>
<protein>
    <submittedName>
        <fullName evidence="2">Uncharacterized protein</fullName>
    </submittedName>
</protein>
<gene>
    <name evidence="2" type="ORF">HDK90DRAFT_544104</name>
</gene>
<feature type="region of interest" description="Disordered" evidence="1">
    <location>
        <begin position="229"/>
        <end position="251"/>
    </location>
</feature>
<feature type="compositionally biased region" description="Acidic residues" evidence="1">
    <location>
        <begin position="400"/>
        <end position="417"/>
    </location>
</feature>
<accession>A0ABR1YBZ2</accession>
<keyword evidence="3" id="KW-1185">Reference proteome</keyword>
<evidence type="ECO:0000313" key="3">
    <source>
        <dbReference type="Proteomes" id="UP001492380"/>
    </source>
</evidence>
<evidence type="ECO:0000313" key="2">
    <source>
        <dbReference type="EMBL" id="KAK8223736.1"/>
    </source>
</evidence>
<dbReference type="EMBL" id="JBBWRZ010000013">
    <property type="protein sequence ID" value="KAK8223736.1"/>
    <property type="molecule type" value="Genomic_DNA"/>
</dbReference>